<protein>
    <submittedName>
        <fullName evidence="2">Uncharacterized protein</fullName>
    </submittedName>
</protein>
<sequence length="59" mass="6865">MLPICSRDVCKFTFRSWLNLELCLPHLLMLFILAKNEMIHSHAGAQKVSVCYERMIEIA</sequence>
<keyword evidence="1" id="KW-0472">Membrane</keyword>
<keyword evidence="1" id="KW-0812">Transmembrane</keyword>
<comment type="caution">
    <text evidence="2">The sequence shown here is derived from an EMBL/GenBank/DDBJ whole genome shotgun (WGS) entry which is preliminary data.</text>
</comment>
<evidence type="ECO:0000256" key="1">
    <source>
        <dbReference type="SAM" id="Phobius"/>
    </source>
</evidence>
<accession>A0A1V4ATX1</accession>
<dbReference type="Proteomes" id="UP000189681">
    <property type="component" value="Unassembled WGS sequence"/>
</dbReference>
<keyword evidence="1" id="KW-1133">Transmembrane helix</keyword>
<dbReference type="AlphaFoldDB" id="A0A1V4ATX1"/>
<dbReference type="EMBL" id="AYTS01000074">
    <property type="protein sequence ID" value="OOP56592.1"/>
    <property type="molecule type" value="Genomic_DNA"/>
</dbReference>
<evidence type="ECO:0000313" key="2">
    <source>
        <dbReference type="EMBL" id="OOP56592.1"/>
    </source>
</evidence>
<gene>
    <name evidence="2" type="ORF">AYP45_08230</name>
</gene>
<feature type="transmembrane region" description="Helical" evidence="1">
    <location>
        <begin position="16"/>
        <end position="34"/>
    </location>
</feature>
<organism evidence="2 3">
    <name type="scientific">Candidatus Brocadia carolinensis</name>
    <dbReference type="NCBI Taxonomy" id="1004156"/>
    <lineage>
        <taxon>Bacteria</taxon>
        <taxon>Pseudomonadati</taxon>
        <taxon>Planctomycetota</taxon>
        <taxon>Candidatus Brocadiia</taxon>
        <taxon>Candidatus Brocadiales</taxon>
        <taxon>Candidatus Brocadiaceae</taxon>
        <taxon>Candidatus Brocadia</taxon>
    </lineage>
</organism>
<name>A0A1V4ATX1_9BACT</name>
<reference evidence="2 3" key="1">
    <citation type="journal article" date="2017" name="Water Res.">
        <title>Discovery and metagenomic analysis of an anammox bacterial enrichment related to Candidatus "Brocadia caroliniensis" in a full-scale glycerol-fed nitritation-denitritation separate centrate treatment process.</title>
        <authorList>
            <person name="Park H."/>
            <person name="Brotto A.C."/>
            <person name="van Loosdrecht M.C."/>
            <person name="Chandran K."/>
        </authorList>
    </citation>
    <scope>NUCLEOTIDE SEQUENCE [LARGE SCALE GENOMIC DNA]</scope>
    <source>
        <strain evidence="2">26THWARD</strain>
    </source>
</reference>
<evidence type="ECO:0000313" key="3">
    <source>
        <dbReference type="Proteomes" id="UP000189681"/>
    </source>
</evidence>
<proteinExistence type="predicted"/>